<sequence>MALFIVTRTHQYVVETSDSDTAESTVIDREGELIGNERGIHTTTQLEQVNSLHQLDTELADKEPVNGDEERPVKSYF</sequence>
<dbReference type="EMBL" id="SJDL01000008">
    <property type="protein sequence ID" value="TBW57494.1"/>
    <property type="molecule type" value="Genomic_DNA"/>
</dbReference>
<accession>A0ABY1ZME4</accession>
<protein>
    <submittedName>
        <fullName evidence="2">Uncharacterized protein</fullName>
    </submittedName>
</protein>
<name>A0ABY1ZME4_9GAMM</name>
<proteinExistence type="predicted"/>
<evidence type="ECO:0000256" key="1">
    <source>
        <dbReference type="SAM" id="MobiDB-lite"/>
    </source>
</evidence>
<dbReference type="RefSeq" id="WP_131480606.1">
    <property type="nucleotide sequence ID" value="NZ_SJDL01000008.1"/>
</dbReference>
<reference evidence="2 3" key="1">
    <citation type="submission" date="2019-02" db="EMBL/GenBank/DDBJ databases">
        <title>Marinobacter halodurans sp. nov., a marine bacterium isolated from sea tidal flat.</title>
        <authorList>
            <person name="Yoo Y."/>
            <person name="Lee D.W."/>
            <person name="Kim B.S."/>
            <person name="Kim J.-J."/>
        </authorList>
    </citation>
    <scope>NUCLEOTIDE SEQUENCE [LARGE SCALE GENOMIC DNA]</scope>
    <source>
        <strain evidence="2 3">YJ-S3-2</strain>
    </source>
</reference>
<evidence type="ECO:0000313" key="3">
    <source>
        <dbReference type="Proteomes" id="UP000313645"/>
    </source>
</evidence>
<organism evidence="2 3">
    <name type="scientific">Marinobacter halodurans</name>
    <dbReference type="NCBI Taxonomy" id="2528979"/>
    <lineage>
        <taxon>Bacteria</taxon>
        <taxon>Pseudomonadati</taxon>
        <taxon>Pseudomonadota</taxon>
        <taxon>Gammaproteobacteria</taxon>
        <taxon>Pseudomonadales</taxon>
        <taxon>Marinobacteraceae</taxon>
        <taxon>Marinobacter</taxon>
    </lineage>
</organism>
<dbReference type="Proteomes" id="UP000313645">
    <property type="component" value="Unassembled WGS sequence"/>
</dbReference>
<evidence type="ECO:0000313" key="2">
    <source>
        <dbReference type="EMBL" id="TBW57494.1"/>
    </source>
</evidence>
<gene>
    <name evidence="2" type="ORF">EZI54_07485</name>
</gene>
<comment type="caution">
    <text evidence="2">The sequence shown here is derived from an EMBL/GenBank/DDBJ whole genome shotgun (WGS) entry which is preliminary data.</text>
</comment>
<feature type="region of interest" description="Disordered" evidence="1">
    <location>
        <begin position="58"/>
        <end position="77"/>
    </location>
</feature>
<keyword evidence="3" id="KW-1185">Reference proteome</keyword>